<sequence length="114" mass="11314">MKLQLMTVMMALTGALSMMHGGGFGGGGWGGGLVVSRREADDSSPPDDVADVADVAEDAETPTVAALSLLVDALLTGAKDSITIDAMGVAIQRTADGIVDAQGGEGTVVVVGLV</sequence>
<keyword evidence="3" id="KW-1185">Reference proteome</keyword>
<dbReference type="AlphaFoldDB" id="A0A3S1A9M6"/>
<evidence type="ECO:0000313" key="2">
    <source>
        <dbReference type="EMBL" id="RUS86209.1"/>
    </source>
</evidence>
<evidence type="ECO:0000313" key="3">
    <source>
        <dbReference type="Proteomes" id="UP000271974"/>
    </source>
</evidence>
<proteinExistence type="predicted"/>
<feature type="signal peptide" evidence="1">
    <location>
        <begin position="1"/>
        <end position="17"/>
    </location>
</feature>
<comment type="caution">
    <text evidence="2">The sequence shown here is derived from an EMBL/GenBank/DDBJ whole genome shotgun (WGS) entry which is preliminary data.</text>
</comment>
<evidence type="ECO:0008006" key="4">
    <source>
        <dbReference type="Google" id="ProtNLM"/>
    </source>
</evidence>
<evidence type="ECO:0000256" key="1">
    <source>
        <dbReference type="SAM" id="SignalP"/>
    </source>
</evidence>
<reference evidence="2 3" key="1">
    <citation type="submission" date="2019-01" db="EMBL/GenBank/DDBJ databases">
        <title>A draft genome assembly of the solar-powered sea slug Elysia chlorotica.</title>
        <authorList>
            <person name="Cai H."/>
            <person name="Li Q."/>
            <person name="Fang X."/>
            <person name="Li J."/>
            <person name="Curtis N.E."/>
            <person name="Altenburger A."/>
            <person name="Shibata T."/>
            <person name="Feng M."/>
            <person name="Maeda T."/>
            <person name="Schwartz J.A."/>
            <person name="Shigenobu S."/>
            <person name="Lundholm N."/>
            <person name="Nishiyama T."/>
            <person name="Yang H."/>
            <person name="Hasebe M."/>
            <person name="Li S."/>
            <person name="Pierce S.K."/>
            <person name="Wang J."/>
        </authorList>
    </citation>
    <scope>NUCLEOTIDE SEQUENCE [LARGE SCALE GENOMIC DNA]</scope>
    <source>
        <strain evidence="2">EC2010</strain>
        <tissue evidence="2">Whole organism of an adult</tissue>
    </source>
</reference>
<organism evidence="2 3">
    <name type="scientific">Elysia chlorotica</name>
    <name type="common">Eastern emerald elysia</name>
    <name type="synonym">Sea slug</name>
    <dbReference type="NCBI Taxonomy" id="188477"/>
    <lineage>
        <taxon>Eukaryota</taxon>
        <taxon>Metazoa</taxon>
        <taxon>Spiralia</taxon>
        <taxon>Lophotrochozoa</taxon>
        <taxon>Mollusca</taxon>
        <taxon>Gastropoda</taxon>
        <taxon>Heterobranchia</taxon>
        <taxon>Euthyneura</taxon>
        <taxon>Panpulmonata</taxon>
        <taxon>Sacoglossa</taxon>
        <taxon>Placobranchoidea</taxon>
        <taxon>Plakobranchidae</taxon>
        <taxon>Elysia</taxon>
    </lineage>
</organism>
<protein>
    <recommendedName>
        <fullName evidence="4">Secreted protein</fullName>
    </recommendedName>
</protein>
<feature type="chain" id="PRO_5018593518" description="Secreted protein" evidence="1">
    <location>
        <begin position="18"/>
        <end position="114"/>
    </location>
</feature>
<dbReference type="EMBL" id="RQTK01000146">
    <property type="protein sequence ID" value="RUS86209.1"/>
    <property type="molecule type" value="Genomic_DNA"/>
</dbReference>
<name>A0A3S1A9M6_ELYCH</name>
<gene>
    <name evidence="2" type="ORF">EGW08_006004</name>
</gene>
<accession>A0A3S1A9M6</accession>
<keyword evidence="1" id="KW-0732">Signal</keyword>
<dbReference type="Proteomes" id="UP000271974">
    <property type="component" value="Unassembled WGS sequence"/>
</dbReference>